<keyword evidence="5" id="KW-0411">Iron-sulfur</keyword>
<dbReference type="GO" id="GO:0004333">
    <property type="term" value="F:fumarate hydratase activity"/>
    <property type="evidence" value="ECO:0007669"/>
    <property type="project" value="UniProtKB-EC"/>
</dbReference>
<dbReference type="STRING" id="697281.Mahau_1830"/>
<evidence type="ECO:0000256" key="5">
    <source>
        <dbReference type="ARBA" id="ARBA00023014"/>
    </source>
</evidence>
<keyword evidence="6 8" id="KW-0456">Lyase</keyword>
<evidence type="ECO:0000256" key="4">
    <source>
        <dbReference type="ARBA" id="ARBA00023004"/>
    </source>
</evidence>
<name>F4A188_MAHA5</name>
<gene>
    <name evidence="8" type="ordered locus">Mahau_1830</name>
</gene>
<accession>F4A188</accession>
<keyword evidence="9" id="KW-1185">Reference proteome</keyword>
<dbReference type="EMBL" id="CP002360">
    <property type="protein sequence ID" value="AEE97007.1"/>
    <property type="molecule type" value="Genomic_DNA"/>
</dbReference>
<proteinExistence type="inferred from homology"/>
<keyword evidence="2" id="KW-0004">4Fe-4S</keyword>
<dbReference type="EC" id="4.2.1.2" evidence="8"/>
<dbReference type="InterPro" id="IPR004646">
    <property type="entry name" value="Fe-S_hydro-lyase_TtdA-typ_cat"/>
</dbReference>
<dbReference type="Proteomes" id="UP000008457">
    <property type="component" value="Chromosome"/>
</dbReference>
<dbReference type="NCBIfam" id="TIGR00722">
    <property type="entry name" value="ttdA_fumA_fumB"/>
    <property type="match status" value="1"/>
</dbReference>
<dbReference type="GO" id="GO:0046872">
    <property type="term" value="F:metal ion binding"/>
    <property type="evidence" value="ECO:0007669"/>
    <property type="project" value="UniProtKB-KW"/>
</dbReference>
<feature type="domain" description="Fe-S hydro-lyase tartrate dehydratase alpha-type catalytic" evidence="7">
    <location>
        <begin position="11"/>
        <end position="278"/>
    </location>
</feature>
<evidence type="ECO:0000256" key="1">
    <source>
        <dbReference type="ARBA" id="ARBA00008876"/>
    </source>
</evidence>
<dbReference type="PANTHER" id="PTHR30389">
    <property type="entry name" value="FUMARATE HYDRATASE-RELATED"/>
    <property type="match status" value="1"/>
</dbReference>
<evidence type="ECO:0000256" key="3">
    <source>
        <dbReference type="ARBA" id="ARBA00022723"/>
    </source>
</evidence>
<evidence type="ECO:0000313" key="9">
    <source>
        <dbReference type="Proteomes" id="UP000008457"/>
    </source>
</evidence>
<organism evidence="8 9">
    <name type="scientific">Mahella australiensis (strain DSM 15567 / CIP 107919 / 50-1 BON)</name>
    <dbReference type="NCBI Taxonomy" id="697281"/>
    <lineage>
        <taxon>Bacteria</taxon>
        <taxon>Bacillati</taxon>
        <taxon>Bacillota</taxon>
        <taxon>Clostridia</taxon>
        <taxon>Thermoanaerobacterales</taxon>
        <taxon>Thermoanaerobacterales Family IV. Incertae Sedis</taxon>
        <taxon>Mahella</taxon>
    </lineage>
</organism>
<sequence>MREIDAKIITDTVESLCIDAACGLGQDVEQLIRDAAKKESLPRAQYILNQLIDNIKLAREQQMPICQDTGMAVVFVEMGQDVHITGSYIIDAINEGVRRGYRKGYLRKSVVKDPLERVNTGDNTPAIIHVEIVPGSSLSITVAPKGFGSENMSALKMLKPADGIDGIKAFVLDTVKAAGGNPCPPVILGIGIGGTMEKAAYIAKKALLRDAGQPNSNESVASLEQELLHTINALGIGPQGLGGAVTALAVHIETFATHIAGLPVAINMQCHASRHKTAVL</sequence>
<dbReference type="Pfam" id="PF05681">
    <property type="entry name" value="Fumerase"/>
    <property type="match status" value="1"/>
</dbReference>
<dbReference type="OrthoDB" id="9798978at2"/>
<evidence type="ECO:0000256" key="2">
    <source>
        <dbReference type="ARBA" id="ARBA00022485"/>
    </source>
</evidence>
<dbReference type="InterPro" id="IPR051208">
    <property type="entry name" value="Class-I_Fumarase/Tartrate_DH"/>
</dbReference>
<dbReference type="PANTHER" id="PTHR30389:SF17">
    <property type="entry name" value="L(+)-TARTRATE DEHYDRATASE SUBUNIT ALPHA-RELATED"/>
    <property type="match status" value="1"/>
</dbReference>
<reference evidence="8 9" key="2">
    <citation type="journal article" date="2011" name="Stand. Genomic Sci.">
        <title>Complete genome sequence of Mahella australiensis type strain (50-1 BON).</title>
        <authorList>
            <person name="Sikorski J."/>
            <person name="Teshima H."/>
            <person name="Nolan M."/>
            <person name="Lucas S."/>
            <person name="Hammon N."/>
            <person name="Deshpande S."/>
            <person name="Cheng J.F."/>
            <person name="Pitluck S."/>
            <person name="Liolios K."/>
            <person name="Pagani I."/>
            <person name="Ivanova N."/>
            <person name="Huntemann M."/>
            <person name="Mavromatis K."/>
            <person name="Ovchinikova G."/>
            <person name="Pati A."/>
            <person name="Tapia R."/>
            <person name="Han C."/>
            <person name="Goodwin L."/>
            <person name="Chen A."/>
            <person name="Palaniappan K."/>
            <person name="Land M."/>
            <person name="Hauser L."/>
            <person name="Ngatchou-Djao O.D."/>
            <person name="Rohde M."/>
            <person name="Pukall R."/>
            <person name="Spring S."/>
            <person name="Abt B."/>
            <person name="Goker M."/>
            <person name="Detter J.C."/>
            <person name="Woyke T."/>
            <person name="Bristow J."/>
            <person name="Markowitz V."/>
            <person name="Hugenholtz P."/>
            <person name="Eisen J.A."/>
            <person name="Kyrpides N.C."/>
            <person name="Klenk H.P."/>
            <person name="Lapidus A."/>
        </authorList>
    </citation>
    <scope>NUCLEOTIDE SEQUENCE [LARGE SCALE GENOMIC DNA]</scope>
    <source>
        <strain evidence="9">DSM 15567 / CIP 107919 / 50-1 BON</strain>
    </source>
</reference>
<comment type="similarity">
    <text evidence="1">Belongs to the class-I fumarase family.</text>
</comment>
<evidence type="ECO:0000256" key="6">
    <source>
        <dbReference type="ARBA" id="ARBA00023239"/>
    </source>
</evidence>
<dbReference type="AlphaFoldDB" id="F4A188"/>
<dbReference type="HOGENOM" id="CLU_041245_0_0_9"/>
<dbReference type="NCBIfam" id="NF004885">
    <property type="entry name" value="PRK06246.1"/>
    <property type="match status" value="1"/>
</dbReference>
<keyword evidence="4" id="KW-0408">Iron</keyword>
<dbReference type="KEGG" id="mas:Mahau_1830"/>
<dbReference type="RefSeq" id="WP_013781435.1">
    <property type="nucleotide sequence ID" value="NC_015520.1"/>
</dbReference>
<dbReference type="eggNOG" id="COG1951">
    <property type="taxonomic scope" value="Bacteria"/>
</dbReference>
<protein>
    <submittedName>
        <fullName evidence="8">Fumarase alpha subunit</fullName>
        <ecNumber evidence="8">4.2.1.2</ecNumber>
    </submittedName>
</protein>
<dbReference type="GO" id="GO:0051539">
    <property type="term" value="F:4 iron, 4 sulfur cluster binding"/>
    <property type="evidence" value="ECO:0007669"/>
    <property type="project" value="UniProtKB-KW"/>
</dbReference>
<evidence type="ECO:0000259" key="7">
    <source>
        <dbReference type="Pfam" id="PF05681"/>
    </source>
</evidence>
<reference evidence="9" key="1">
    <citation type="submission" date="2010-11" db="EMBL/GenBank/DDBJ databases">
        <title>The complete genome of Mahella australiensis DSM 15567.</title>
        <authorList>
            <consortium name="US DOE Joint Genome Institute (JGI-PGF)"/>
            <person name="Lucas S."/>
            <person name="Copeland A."/>
            <person name="Lapidus A."/>
            <person name="Bruce D."/>
            <person name="Goodwin L."/>
            <person name="Pitluck S."/>
            <person name="Kyrpides N."/>
            <person name="Mavromatis K."/>
            <person name="Pagani I."/>
            <person name="Ivanova N."/>
            <person name="Teshima H."/>
            <person name="Brettin T."/>
            <person name="Detter J.C."/>
            <person name="Han C."/>
            <person name="Tapia R."/>
            <person name="Land M."/>
            <person name="Hauser L."/>
            <person name="Markowitz V."/>
            <person name="Cheng J.-F."/>
            <person name="Hugenholtz P."/>
            <person name="Woyke T."/>
            <person name="Wu D."/>
            <person name="Spring S."/>
            <person name="Pukall R."/>
            <person name="Steenblock K."/>
            <person name="Schneider S."/>
            <person name="Klenk H.-P."/>
            <person name="Eisen J.A."/>
        </authorList>
    </citation>
    <scope>NUCLEOTIDE SEQUENCE [LARGE SCALE GENOMIC DNA]</scope>
    <source>
        <strain evidence="9">DSM 15567 / CIP 107919 / 50-1 BON</strain>
    </source>
</reference>
<keyword evidence="3" id="KW-0479">Metal-binding</keyword>
<evidence type="ECO:0000313" key="8">
    <source>
        <dbReference type="EMBL" id="AEE97007.1"/>
    </source>
</evidence>